<evidence type="ECO:0000313" key="2">
    <source>
        <dbReference type="EMBL" id="MBA1157185.1"/>
    </source>
</evidence>
<dbReference type="EMBL" id="JACDXJ010000001">
    <property type="protein sequence ID" value="MBA1157185.1"/>
    <property type="molecule type" value="Genomic_DNA"/>
</dbReference>
<dbReference type="InterPro" id="IPR025402">
    <property type="entry name" value="DMP19_C"/>
</dbReference>
<organism evidence="2 3">
    <name type="scientific">Microvirga mediterraneensis</name>
    <dbReference type="NCBI Taxonomy" id="2754695"/>
    <lineage>
        <taxon>Bacteria</taxon>
        <taxon>Pseudomonadati</taxon>
        <taxon>Pseudomonadota</taxon>
        <taxon>Alphaproteobacteria</taxon>
        <taxon>Hyphomicrobiales</taxon>
        <taxon>Methylobacteriaceae</taxon>
        <taxon>Microvirga</taxon>
    </lineage>
</organism>
<dbReference type="Pfam" id="PF14300">
    <property type="entry name" value="DMP19"/>
    <property type="match status" value="1"/>
</dbReference>
<dbReference type="RefSeq" id="WP_181052682.1">
    <property type="nucleotide sequence ID" value="NZ_JACDXJ010000001.1"/>
</dbReference>
<accession>A0A838BQ93</accession>
<keyword evidence="3" id="KW-1185">Reference proteome</keyword>
<protein>
    <submittedName>
        <fullName evidence="2">DMP19 family protein</fullName>
    </submittedName>
</protein>
<dbReference type="Proteomes" id="UP000572984">
    <property type="component" value="Unassembled WGS sequence"/>
</dbReference>
<comment type="caution">
    <text evidence="2">The sequence shown here is derived from an EMBL/GenBank/DDBJ whole genome shotgun (WGS) entry which is preliminary data.</text>
</comment>
<evidence type="ECO:0000313" key="3">
    <source>
        <dbReference type="Proteomes" id="UP000572984"/>
    </source>
</evidence>
<dbReference type="AlphaFoldDB" id="A0A838BQ93"/>
<gene>
    <name evidence="2" type="ORF">H0S73_13715</name>
</gene>
<reference evidence="2 3" key="1">
    <citation type="submission" date="2020-07" db="EMBL/GenBank/DDBJ databases">
        <title>Draft genome and description of Microvirga mediterraneensis Marseille-Q2068 sp. nov.</title>
        <authorList>
            <person name="Boxberger M."/>
        </authorList>
    </citation>
    <scope>NUCLEOTIDE SEQUENCE [LARGE SCALE GENOMIC DNA]</scope>
    <source>
        <strain evidence="2 3">Marseille-Q2068</strain>
    </source>
</reference>
<sequence length="145" mass="16600">MDKNRYLLELSESDQIDFGKVDFQDQSEEQRVFSAVWALESHVNSGGFLQYFSSWDGDTANFAPDALRRIGANACAEIVERALRSVTQEQLPDNYDQRKALISSLIQIDPDKLEHSDADFFTYPDDLTNLLYEYVQKNQSAFSKS</sequence>
<feature type="domain" description="DNA mimic protein DMP19 C-terminal" evidence="1">
    <location>
        <begin position="27"/>
        <end position="138"/>
    </location>
</feature>
<proteinExistence type="predicted"/>
<dbReference type="Gene3D" id="1.20.1420.60">
    <property type="match status" value="1"/>
</dbReference>
<name>A0A838BQ93_9HYPH</name>
<evidence type="ECO:0000259" key="1">
    <source>
        <dbReference type="Pfam" id="PF14300"/>
    </source>
</evidence>